<feature type="signal peptide" evidence="1">
    <location>
        <begin position="1"/>
        <end position="18"/>
    </location>
</feature>
<dbReference type="RefSeq" id="WP_051129224.1">
    <property type="nucleotide sequence ID" value="NZ_CP033384.2"/>
</dbReference>
<protein>
    <submittedName>
        <fullName evidence="2">Uncharacterized protein</fullName>
    </submittedName>
</protein>
<feature type="chain" id="PRO_5030085115" evidence="1">
    <location>
        <begin position="19"/>
        <end position="114"/>
    </location>
</feature>
<name>A0A3U4W9H4_SALET</name>
<organism evidence="2">
    <name type="scientific">Salmonella enterica I</name>
    <dbReference type="NCBI Taxonomy" id="59201"/>
    <lineage>
        <taxon>Bacteria</taxon>
        <taxon>Pseudomonadati</taxon>
        <taxon>Pseudomonadota</taxon>
        <taxon>Gammaproteobacteria</taxon>
        <taxon>Enterobacterales</taxon>
        <taxon>Enterobacteriaceae</taxon>
        <taxon>Salmonella</taxon>
    </lineage>
</organism>
<dbReference type="EMBL" id="DAAGAO010000001">
    <property type="protein sequence ID" value="HAB2269547.1"/>
    <property type="molecule type" value="Genomic_DNA"/>
</dbReference>
<evidence type="ECO:0000313" key="2">
    <source>
        <dbReference type="EMBL" id="HAB2269547.1"/>
    </source>
</evidence>
<comment type="caution">
    <text evidence="2">The sequence shown here is derived from an EMBL/GenBank/DDBJ whole genome shotgun (WGS) entry which is preliminary data.</text>
</comment>
<accession>A0A3U4W9H4</accession>
<evidence type="ECO:0000256" key="1">
    <source>
        <dbReference type="SAM" id="SignalP"/>
    </source>
</evidence>
<sequence length="114" mass="13046">MKRTIIALLFTVAVPVQATVLKCDVIIHDIIGDHMEFRKSYYKKAIVVDSGKSYSVKFENSNITSPTLNKTKGNIIFAADNDYVFGINRTNGNYMYQNLKTKLAYTFNECRKHQ</sequence>
<dbReference type="AlphaFoldDB" id="A0A3U4W9H4"/>
<gene>
    <name evidence="2" type="ORF">GB338_00720</name>
</gene>
<reference evidence="2" key="2">
    <citation type="submission" date="2019-10" db="EMBL/GenBank/DDBJ databases">
        <authorList>
            <consortium name="NCBI Pathogen Detection Project"/>
        </authorList>
    </citation>
    <scope>NUCLEOTIDE SEQUENCE</scope>
    <source>
        <strain evidence="2">Salmonella enterica</strain>
    </source>
</reference>
<keyword evidence="1" id="KW-0732">Signal</keyword>
<reference evidence="2" key="1">
    <citation type="journal article" date="2018" name="Genome Biol.">
        <title>SKESA: strategic k-mer extension for scrupulous assemblies.</title>
        <authorList>
            <person name="Souvorov A."/>
            <person name="Agarwala R."/>
            <person name="Lipman D.J."/>
        </authorList>
    </citation>
    <scope>NUCLEOTIDE SEQUENCE</scope>
    <source>
        <strain evidence="2">Salmonella enterica</strain>
    </source>
</reference>
<proteinExistence type="predicted"/>